<dbReference type="AlphaFoldDB" id="A0A378I232"/>
<sequence>MGKKKSEKKPSESNDVKKAKRVKRERKYDKEVEDTFPASDPITKY</sequence>
<evidence type="ECO:0000256" key="1">
    <source>
        <dbReference type="SAM" id="MobiDB-lite"/>
    </source>
</evidence>
<keyword evidence="3" id="KW-1185">Reference proteome</keyword>
<dbReference type="EMBL" id="UGNV01000001">
    <property type="protein sequence ID" value="STX29053.1"/>
    <property type="molecule type" value="Genomic_DNA"/>
</dbReference>
<accession>A0A378I232</accession>
<name>A0A378I232_9GAMM</name>
<evidence type="ECO:0000313" key="2">
    <source>
        <dbReference type="EMBL" id="STX29053.1"/>
    </source>
</evidence>
<reference evidence="2 3" key="1">
    <citation type="submission" date="2018-06" db="EMBL/GenBank/DDBJ databases">
        <authorList>
            <consortium name="Pathogen Informatics"/>
            <person name="Doyle S."/>
        </authorList>
    </citation>
    <scope>NUCLEOTIDE SEQUENCE [LARGE SCALE GENOMIC DNA]</scope>
    <source>
        <strain evidence="2 3">NCTC13315</strain>
    </source>
</reference>
<protein>
    <submittedName>
        <fullName evidence="2">Uncharacterized protein</fullName>
    </submittedName>
</protein>
<dbReference type="Proteomes" id="UP000254968">
    <property type="component" value="Unassembled WGS sequence"/>
</dbReference>
<feature type="region of interest" description="Disordered" evidence="1">
    <location>
        <begin position="1"/>
        <end position="45"/>
    </location>
</feature>
<proteinExistence type="predicted"/>
<evidence type="ECO:0000313" key="3">
    <source>
        <dbReference type="Proteomes" id="UP000254968"/>
    </source>
</evidence>
<organism evidence="2 3">
    <name type="scientific">Legionella beliardensis</name>
    <dbReference type="NCBI Taxonomy" id="91822"/>
    <lineage>
        <taxon>Bacteria</taxon>
        <taxon>Pseudomonadati</taxon>
        <taxon>Pseudomonadota</taxon>
        <taxon>Gammaproteobacteria</taxon>
        <taxon>Legionellales</taxon>
        <taxon>Legionellaceae</taxon>
        <taxon>Legionella</taxon>
    </lineage>
</organism>
<feature type="compositionally biased region" description="Basic and acidic residues" evidence="1">
    <location>
        <begin position="8"/>
        <end position="17"/>
    </location>
</feature>
<gene>
    <name evidence="2" type="ORF">NCTC13315_01588</name>
</gene>
<dbReference type="RefSeq" id="WP_160149871.1">
    <property type="nucleotide sequence ID" value="NZ_CAAAHO010000004.1"/>
</dbReference>